<proteinExistence type="predicted"/>
<dbReference type="OrthoDB" id="5845122at2"/>
<name>F5RJD1_9FIRM</name>
<organism evidence="1 2">
    <name type="scientific">Centipeda periodontii DSM 2778</name>
    <dbReference type="NCBI Taxonomy" id="888060"/>
    <lineage>
        <taxon>Bacteria</taxon>
        <taxon>Bacillati</taxon>
        <taxon>Bacillota</taxon>
        <taxon>Negativicutes</taxon>
        <taxon>Selenomonadales</taxon>
        <taxon>Selenomonadaceae</taxon>
        <taxon>Centipeda</taxon>
    </lineage>
</organism>
<feature type="non-terminal residue" evidence="1">
    <location>
        <position position="1"/>
    </location>
</feature>
<protein>
    <submittedName>
        <fullName evidence="1">Outer membrane protein M1</fullName>
    </submittedName>
</protein>
<dbReference type="HOGENOM" id="CLU_036587_1_0_9"/>
<dbReference type="AlphaFoldDB" id="F5RJD1"/>
<accession>F5RJD1</accession>
<dbReference type="RefSeq" id="WP_006305197.1">
    <property type="nucleotide sequence ID" value="NZ_GL892076.1"/>
</dbReference>
<reference evidence="1 2" key="1">
    <citation type="submission" date="2011-04" db="EMBL/GenBank/DDBJ databases">
        <authorList>
            <person name="Muzny D."/>
            <person name="Qin X."/>
            <person name="Deng J."/>
            <person name="Jiang H."/>
            <person name="Liu Y."/>
            <person name="Qu J."/>
            <person name="Song X.-Z."/>
            <person name="Zhang L."/>
            <person name="Thornton R."/>
            <person name="Coyle M."/>
            <person name="Francisco L."/>
            <person name="Jackson L."/>
            <person name="Javaid M."/>
            <person name="Korchina V."/>
            <person name="Kovar C."/>
            <person name="Mata R."/>
            <person name="Mathew T."/>
            <person name="Ngo R."/>
            <person name="Nguyen L."/>
            <person name="Nguyen N."/>
            <person name="Okwuonu G."/>
            <person name="Ongeri F."/>
            <person name="Pham C."/>
            <person name="Simmons D."/>
            <person name="Wilczek-Boney K."/>
            <person name="Hale W."/>
            <person name="Jakkamsetti A."/>
            <person name="Pham P."/>
            <person name="Ruth R."/>
            <person name="San Lucas F."/>
            <person name="Warren J."/>
            <person name="Zhang J."/>
            <person name="Zhao Z."/>
            <person name="Zhou C."/>
            <person name="Zhu D."/>
            <person name="Lee S."/>
            <person name="Bess C."/>
            <person name="Blankenburg K."/>
            <person name="Forbes L."/>
            <person name="Fu Q."/>
            <person name="Gubbala S."/>
            <person name="Hirani K."/>
            <person name="Jayaseelan J.C."/>
            <person name="Lara F."/>
            <person name="Munidasa M."/>
            <person name="Palculict T."/>
            <person name="Patil S."/>
            <person name="Pu L.-L."/>
            <person name="Saada N."/>
            <person name="Tang L."/>
            <person name="Weissenberger G."/>
            <person name="Zhu Y."/>
            <person name="Hemphill L."/>
            <person name="Shang Y."/>
            <person name="Youmans B."/>
            <person name="Ayvaz T."/>
            <person name="Ross M."/>
            <person name="Santibanez J."/>
            <person name="Aqrawi P."/>
            <person name="Gross S."/>
            <person name="Joshi V."/>
            <person name="Fowler G."/>
            <person name="Nazareth L."/>
            <person name="Reid J."/>
            <person name="Worley K."/>
            <person name="Petrosino J."/>
            <person name="Highlander S."/>
            <person name="Gibbs R."/>
        </authorList>
    </citation>
    <scope>NUCLEOTIDE SEQUENCE [LARGE SCALE GENOMIC DNA]</scope>
    <source>
        <strain evidence="1 2">DSM 2778</strain>
    </source>
</reference>
<comment type="caution">
    <text evidence="1">The sequence shown here is derived from an EMBL/GenBank/DDBJ whole genome shotgun (WGS) entry which is preliminary data.</text>
</comment>
<dbReference type="EMBL" id="AFHQ01000008">
    <property type="protein sequence ID" value="EGK61995.1"/>
    <property type="molecule type" value="Genomic_DNA"/>
</dbReference>
<gene>
    <name evidence="1" type="ORF">HMPREF9081_0366</name>
</gene>
<dbReference type="Proteomes" id="UP000004067">
    <property type="component" value="Unassembled WGS sequence"/>
</dbReference>
<sequence>FADELNNLGVRVSKLEKNADMVKWNGKLEYTYTSERTETARDGKTKKNDDNLLFRLEPSAEINSHWHVNARLDAETKMDKDAGEAGSDKVELKYAWAQGDYGDFQIKLGKMELLTAEAYAKPGALIFDHHFSGAEVSFGKDLRVKLQAGRISDEELTDPANYQAAELMYNGRLTGGVGYYRLSSKNYIGYTGGKERIGIWGVNAGYSFDKNNFLSAAYARNNSLAMDKKYKKSYQISYDYKGAKPDDRGSWGAYVSYRYIAGAALGATTDGAMEFTKGVEIGTDYTLFPNVVLSAKYFRGKDLNPIVTNGQDKVSKLFGRVEFFF</sequence>
<evidence type="ECO:0000313" key="1">
    <source>
        <dbReference type="EMBL" id="EGK61995.1"/>
    </source>
</evidence>
<keyword evidence="2" id="KW-1185">Reference proteome</keyword>
<evidence type="ECO:0000313" key="2">
    <source>
        <dbReference type="Proteomes" id="UP000004067"/>
    </source>
</evidence>
<dbReference type="eggNOG" id="COG3203">
    <property type="taxonomic scope" value="Bacteria"/>
</dbReference>
<dbReference type="SUPFAM" id="SSF56935">
    <property type="entry name" value="Porins"/>
    <property type="match status" value="1"/>
</dbReference>